<dbReference type="PROSITE" id="PS51379">
    <property type="entry name" value="4FE4S_FER_2"/>
    <property type="match status" value="1"/>
</dbReference>
<accession>E4N4E3</accession>
<evidence type="ECO:0000256" key="4">
    <source>
        <dbReference type="ARBA" id="ARBA00022982"/>
    </source>
</evidence>
<dbReference type="AlphaFoldDB" id="E4N4E3"/>
<dbReference type="GO" id="GO:0005506">
    <property type="term" value="F:iron ion binding"/>
    <property type="evidence" value="ECO:0007669"/>
    <property type="project" value="UniProtKB-UniRule"/>
</dbReference>
<evidence type="ECO:0000256" key="6">
    <source>
        <dbReference type="ARBA" id="ARBA00023014"/>
    </source>
</evidence>
<evidence type="ECO:0000259" key="10">
    <source>
        <dbReference type="PROSITE" id="PS51379"/>
    </source>
</evidence>
<keyword evidence="2 8" id="KW-0813">Transport</keyword>
<dbReference type="GO" id="GO:0051538">
    <property type="term" value="F:3 iron, 4 sulfur cluster binding"/>
    <property type="evidence" value="ECO:0007669"/>
    <property type="project" value="UniProtKB-KW"/>
</dbReference>
<gene>
    <name evidence="11" type="ordered locus">KSE_02240</name>
</gene>
<dbReference type="InterPro" id="IPR001080">
    <property type="entry name" value="3Fe4S_ferredoxin"/>
</dbReference>
<comment type="function">
    <text evidence="8">Ferredoxins are iron-sulfur proteins that transfer electrons in a wide variety of metabolic reactions.</text>
</comment>
<evidence type="ECO:0000256" key="8">
    <source>
        <dbReference type="RuleBase" id="RU368020"/>
    </source>
</evidence>
<keyword evidence="6 8" id="KW-0411">Iron-sulfur</keyword>
<proteinExistence type="predicted"/>
<evidence type="ECO:0000313" key="11">
    <source>
        <dbReference type="EMBL" id="BAJ26074.1"/>
    </source>
</evidence>
<dbReference type="EMBL" id="AP010968">
    <property type="protein sequence ID" value="BAJ26074.1"/>
    <property type="molecule type" value="Genomic_DNA"/>
</dbReference>
<dbReference type="GO" id="GO:0009055">
    <property type="term" value="F:electron transfer activity"/>
    <property type="evidence" value="ECO:0007669"/>
    <property type="project" value="UniProtKB-UniRule"/>
</dbReference>
<dbReference type="HOGENOM" id="CLU_139698_6_3_11"/>
<evidence type="ECO:0000313" key="12">
    <source>
        <dbReference type="Proteomes" id="UP000007076"/>
    </source>
</evidence>
<feature type="domain" description="4Fe-4S ferredoxin-type" evidence="10">
    <location>
        <begin position="7"/>
        <end position="36"/>
    </location>
</feature>
<keyword evidence="5 8" id="KW-0408">Iron</keyword>
<dbReference type="STRING" id="452652.KSE_02240"/>
<dbReference type="PATRIC" id="fig|452652.3.peg.216"/>
<dbReference type="PANTHER" id="PTHR36923:SF3">
    <property type="entry name" value="FERREDOXIN"/>
    <property type="match status" value="1"/>
</dbReference>
<dbReference type="RefSeq" id="WP_014133395.1">
    <property type="nucleotide sequence ID" value="NC_016109.1"/>
</dbReference>
<dbReference type="SUPFAM" id="SSF54862">
    <property type="entry name" value="4Fe-4S ferredoxins"/>
    <property type="match status" value="1"/>
</dbReference>
<dbReference type="InterPro" id="IPR051269">
    <property type="entry name" value="Fe-S_cluster_ET"/>
</dbReference>
<keyword evidence="7" id="KW-0003">3Fe-4S</keyword>
<evidence type="ECO:0000256" key="7">
    <source>
        <dbReference type="ARBA" id="ARBA00023291"/>
    </source>
</evidence>
<dbReference type="InterPro" id="IPR017896">
    <property type="entry name" value="4Fe4S_Fe-S-bd"/>
</dbReference>
<protein>
    <recommendedName>
        <fullName evidence="8">Ferredoxin</fullName>
    </recommendedName>
</protein>
<dbReference type="Proteomes" id="UP000007076">
    <property type="component" value="Chromosome"/>
</dbReference>
<dbReference type="KEGG" id="ksk:KSE_02240"/>
<evidence type="ECO:0000256" key="1">
    <source>
        <dbReference type="ARBA" id="ARBA00001927"/>
    </source>
</evidence>
<evidence type="ECO:0000256" key="3">
    <source>
        <dbReference type="ARBA" id="ARBA00022723"/>
    </source>
</evidence>
<dbReference type="eggNOG" id="COG1141">
    <property type="taxonomic scope" value="Bacteria"/>
</dbReference>
<dbReference type="PANTHER" id="PTHR36923">
    <property type="entry name" value="FERREDOXIN"/>
    <property type="match status" value="1"/>
</dbReference>
<keyword evidence="12" id="KW-1185">Reference proteome</keyword>
<dbReference type="PRINTS" id="PR00352">
    <property type="entry name" value="3FE4SFRDOXIN"/>
</dbReference>
<keyword evidence="4 8" id="KW-0249">Electron transport</keyword>
<dbReference type="Pfam" id="PF13370">
    <property type="entry name" value="Fer4_13"/>
    <property type="match status" value="1"/>
</dbReference>
<sequence>MSDAPRLLVAVDRARCIGSGLCARTAPADLVLGPDGRSAPARPDSEPSEELTEAAEMCPVEAITVRDAATGELVAPVW</sequence>
<evidence type="ECO:0000256" key="5">
    <source>
        <dbReference type="ARBA" id="ARBA00023004"/>
    </source>
</evidence>
<organism evidence="11 12">
    <name type="scientific">Kitasatospora setae (strain ATCC 33774 / DSM 43861 / JCM 3304 / KCC A-0304 / NBRC 14216 / KM-6054)</name>
    <name type="common">Streptomyces setae</name>
    <dbReference type="NCBI Taxonomy" id="452652"/>
    <lineage>
        <taxon>Bacteria</taxon>
        <taxon>Bacillati</taxon>
        <taxon>Actinomycetota</taxon>
        <taxon>Actinomycetes</taxon>
        <taxon>Kitasatosporales</taxon>
        <taxon>Streptomycetaceae</taxon>
        <taxon>Kitasatospora</taxon>
    </lineage>
</organism>
<feature type="region of interest" description="Disordered" evidence="9">
    <location>
        <begin position="32"/>
        <end position="51"/>
    </location>
</feature>
<evidence type="ECO:0000256" key="2">
    <source>
        <dbReference type="ARBA" id="ARBA00022448"/>
    </source>
</evidence>
<reference evidence="11 12" key="1">
    <citation type="journal article" date="2010" name="DNA Res.">
        <title>Genome sequence of Kitasatospora setae NBRC 14216T: an evolutionary snapshot of the family Streptomycetaceae.</title>
        <authorList>
            <person name="Ichikawa N."/>
            <person name="Oguchi A."/>
            <person name="Ikeda H."/>
            <person name="Ishikawa J."/>
            <person name="Kitani S."/>
            <person name="Watanabe Y."/>
            <person name="Nakamura S."/>
            <person name="Katano Y."/>
            <person name="Kishi E."/>
            <person name="Sasagawa M."/>
            <person name="Ankai A."/>
            <person name="Fukui S."/>
            <person name="Hashimoto Y."/>
            <person name="Kamata S."/>
            <person name="Otoguro M."/>
            <person name="Tanikawa S."/>
            <person name="Nihira T."/>
            <person name="Horinouchi S."/>
            <person name="Ohnishi Y."/>
            <person name="Hayakawa M."/>
            <person name="Kuzuyama T."/>
            <person name="Arisawa A."/>
            <person name="Nomoto F."/>
            <person name="Miura H."/>
            <person name="Takahashi Y."/>
            <person name="Fujita N."/>
        </authorList>
    </citation>
    <scope>NUCLEOTIDE SEQUENCE [LARGE SCALE GENOMIC DNA]</scope>
    <source>
        <strain evidence="12">ATCC 33774 / DSM 43861 / JCM 3304 / KCC A-0304 / NBRC 14216 / KM-6054</strain>
    </source>
</reference>
<name>E4N4E3_KITSK</name>
<evidence type="ECO:0000256" key="9">
    <source>
        <dbReference type="SAM" id="MobiDB-lite"/>
    </source>
</evidence>
<dbReference type="Gene3D" id="3.30.70.20">
    <property type="match status" value="1"/>
</dbReference>
<comment type="cofactor">
    <cofactor evidence="1">
        <name>[3Fe-4S] cluster</name>
        <dbReference type="ChEBI" id="CHEBI:21137"/>
    </cofactor>
</comment>
<keyword evidence="3 8" id="KW-0479">Metal-binding</keyword>